<sequence>MYRWPILFFIQRDNIGIDPGKINVRHVQQYPRDIQETCTFLPYVFQGIHLACLILLFCTREVTGVLLYRVGNIGSFFYCIS</sequence>
<organism evidence="1 2">
    <name type="scientific">Xenopus laevis</name>
    <name type="common">African clawed frog</name>
    <dbReference type="NCBI Taxonomy" id="8355"/>
    <lineage>
        <taxon>Eukaryota</taxon>
        <taxon>Metazoa</taxon>
        <taxon>Chordata</taxon>
        <taxon>Craniata</taxon>
        <taxon>Vertebrata</taxon>
        <taxon>Euteleostomi</taxon>
        <taxon>Amphibia</taxon>
        <taxon>Batrachia</taxon>
        <taxon>Anura</taxon>
        <taxon>Pipoidea</taxon>
        <taxon>Pipidae</taxon>
        <taxon>Xenopodinae</taxon>
        <taxon>Xenopus</taxon>
        <taxon>Xenopus</taxon>
    </lineage>
</organism>
<gene>
    <name evidence="1" type="ORF">XELAEV_18023858mg</name>
</gene>
<reference evidence="2" key="1">
    <citation type="journal article" date="2016" name="Nature">
        <title>Genome evolution in the allotetraploid frog Xenopus laevis.</title>
        <authorList>
            <person name="Session A.M."/>
            <person name="Uno Y."/>
            <person name="Kwon T."/>
            <person name="Chapman J.A."/>
            <person name="Toyoda A."/>
            <person name="Takahashi S."/>
            <person name="Fukui A."/>
            <person name="Hikosaka A."/>
            <person name="Suzuki A."/>
            <person name="Kondo M."/>
            <person name="van Heeringen S.J."/>
            <person name="Quigley I."/>
            <person name="Heinz S."/>
            <person name="Ogino H."/>
            <person name="Ochi H."/>
            <person name="Hellsten U."/>
            <person name="Lyons J.B."/>
            <person name="Simakov O."/>
            <person name="Putnam N."/>
            <person name="Stites J."/>
            <person name="Kuroki Y."/>
            <person name="Tanaka T."/>
            <person name="Michiue T."/>
            <person name="Watanabe M."/>
            <person name="Bogdanovic O."/>
            <person name="Lister R."/>
            <person name="Georgiou G."/>
            <person name="Paranjpe S.S."/>
            <person name="van Kruijsbergen I."/>
            <person name="Shu S."/>
            <person name="Carlson J."/>
            <person name="Kinoshita T."/>
            <person name="Ohta Y."/>
            <person name="Mawaribuchi S."/>
            <person name="Jenkins J."/>
            <person name="Grimwood J."/>
            <person name="Schmutz J."/>
            <person name="Mitros T."/>
            <person name="Mozaffari S.V."/>
            <person name="Suzuki Y."/>
            <person name="Haramoto Y."/>
            <person name="Yamamoto T.S."/>
            <person name="Takagi C."/>
            <person name="Heald R."/>
            <person name="Miller K."/>
            <person name="Haudenschild C."/>
            <person name="Kitzman J."/>
            <person name="Nakayama T."/>
            <person name="Izutsu Y."/>
            <person name="Robert J."/>
            <person name="Fortriede J."/>
            <person name="Burns K."/>
            <person name="Lotay V."/>
            <person name="Karimi K."/>
            <person name="Yasuoka Y."/>
            <person name="Dichmann D.S."/>
            <person name="Flajnik M.F."/>
            <person name="Houston D.W."/>
            <person name="Shendure J."/>
            <person name="DuPasquier L."/>
            <person name="Vize P.D."/>
            <person name="Zorn A.M."/>
            <person name="Ito M."/>
            <person name="Marcotte E.M."/>
            <person name="Wallingford J.B."/>
            <person name="Ito Y."/>
            <person name="Asashima M."/>
            <person name="Ueno N."/>
            <person name="Matsuda Y."/>
            <person name="Veenstra G.J."/>
            <person name="Fujiyama A."/>
            <person name="Harland R.M."/>
            <person name="Taira M."/>
            <person name="Rokhsar D.S."/>
        </authorList>
    </citation>
    <scope>NUCLEOTIDE SEQUENCE [LARGE SCALE GENOMIC DNA]</scope>
    <source>
        <strain evidence="2">J</strain>
    </source>
</reference>
<dbReference type="Proteomes" id="UP000694892">
    <property type="component" value="Chromosome 4L"/>
</dbReference>
<name>A0A974D5S2_XENLA</name>
<accession>A0A974D5S2</accession>
<proteinExistence type="predicted"/>
<protein>
    <submittedName>
        <fullName evidence="1">Uncharacterized protein</fullName>
    </submittedName>
</protein>
<dbReference type="AlphaFoldDB" id="A0A974D5S2"/>
<evidence type="ECO:0000313" key="1">
    <source>
        <dbReference type="EMBL" id="OCT85687.1"/>
    </source>
</evidence>
<evidence type="ECO:0000313" key="2">
    <source>
        <dbReference type="Proteomes" id="UP000694892"/>
    </source>
</evidence>
<dbReference type="EMBL" id="CM004472">
    <property type="protein sequence ID" value="OCT85687.1"/>
    <property type="molecule type" value="Genomic_DNA"/>
</dbReference>